<organism evidence="2 3">
    <name type="scientific">Paraglaciecola psychrophila 170</name>
    <dbReference type="NCBI Taxonomy" id="1129794"/>
    <lineage>
        <taxon>Bacteria</taxon>
        <taxon>Pseudomonadati</taxon>
        <taxon>Pseudomonadota</taxon>
        <taxon>Gammaproteobacteria</taxon>
        <taxon>Alteromonadales</taxon>
        <taxon>Alteromonadaceae</taxon>
        <taxon>Paraglaciecola</taxon>
    </lineage>
</organism>
<dbReference type="Pfam" id="PF00069">
    <property type="entry name" value="Pkinase"/>
    <property type="match status" value="1"/>
</dbReference>
<name>K6ZKA0_9ALTE</name>
<evidence type="ECO:0000259" key="1">
    <source>
        <dbReference type="PROSITE" id="PS50011"/>
    </source>
</evidence>
<protein>
    <submittedName>
        <fullName evidence="2">Serine/threonine protein kinase</fullName>
    </submittedName>
</protein>
<dbReference type="PATRIC" id="fig|1129794.4.peg.2927"/>
<dbReference type="RefSeq" id="WP_007635680.1">
    <property type="nucleotide sequence ID" value="NC_020514.1"/>
</dbReference>
<dbReference type="SUPFAM" id="SSF56112">
    <property type="entry name" value="Protein kinase-like (PK-like)"/>
    <property type="match status" value="1"/>
</dbReference>
<dbReference type="InterPro" id="IPR008271">
    <property type="entry name" value="Ser/Thr_kinase_AS"/>
</dbReference>
<dbReference type="eggNOG" id="COG0515">
    <property type="taxonomic scope" value="Bacteria"/>
</dbReference>
<dbReference type="InterPro" id="IPR053235">
    <property type="entry name" value="Ser_Thr_kinase"/>
</dbReference>
<keyword evidence="2" id="KW-0808">Transferase</keyword>
<gene>
    <name evidence="2" type="ORF">C427_2943</name>
</gene>
<keyword evidence="3" id="KW-1185">Reference proteome</keyword>
<dbReference type="OrthoDB" id="9801841at2"/>
<dbReference type="Proteomes" id="UP000011864">
    <property type="component" value="Chromosome"/>
</dbReference>
<dbReference type="InterPro" id="IPR011009">
    <property type="entry name" value="Kinase-like_dom_sf"/>
</dbReference>
<dbReference type="AlphaFoldDB" id="K6ZKA0"/>
<proteinExistence type="predicted"/>
<dbReference type="PROSITE" id="PS50011">
    <property type="entry name" value="PROTEIN_KINASE_DOM"/>
    <property type="match status" value="1"/>
</dbReference>
<dbReference type="GO" id="GO:0005737">
    <property type="term" value="C:cytoplasm"/>
    <property type="evidence" value="ECO:0007669"/>
    <property type="project" value="TreeGrafter"/>
</dbReference>
<dbReference type="GO" id="GO:0004674">
    <property type="term" value="F:protein serine/threonine kinase activity"/>
    <property type="evidence" value="ECO:0007669"/>
    <property type="project" value="UniProtKB-KW"/>
</dbReference>
<dbReference type="HOGENOM" id="CLU_443351_0_0_6"/>
<dbReference type="PANTHER" id="PTHR24361">
    <property type="entry name" value="MITOGEN-ACTIVATED KINASE KINASE KINASE"/>
    <property type="match status" value="1"/>
</dbReference>
<dbReference type="InterPro" id="IPR000719">
    <property type="entry name" value="Prot_kinase_dom"/>
</dbReference>
<feature type="domain" description="Protein kinase" evidence="1">
    <location>
        <begin position="45"/>
        <end position="320"/>
    </location>
</feature>
<evidence type="ECO:0000313" key="3">
    <source>
        <dbReference type="Proteomes" id="UP000011864"/>
    </source>
</evidence>
<keyword evidence="2" id="KW-0418">Kinase</keyword>
<dbReference type="Gene3D" id="1.10.510.10">
    <property type="entry name" value="Transferase(Phosphotransferase) domain 1"/>
    <property type="match status" value="1"/>
</dbReference>
<dbReference type="KEGG" id="gps:C427_2943"/>
<dbReference type="SMART" id="SM00220">
    <property type="entry name" value="S_TKc"/>
    <property type="match status" value="1"/>
</dbReference>
<reference evidence="2 3" key="1">
    <citation type="journal article" date="2013" name="Genome Announc.">
        <title>Complete Genome Sequence of Glaciecola psychrophila Strain 170T.</title>
        <authorList>
            <person name="Yin J."/>
            <person name="Chen J."/>
            <person name="Liu G."/>
            <person name="Yu Y."/>
            <person name="Song L."/>
            <person name="Wang X."/>
            <person name="Qu X."/>
        </authorList>
    </citation>
    <scope>NUCLEOTIDE SEQUENCE [LARGE SCALE GENOMIC DNA]</scope>
    <source>
        <strain evidence="2 3">170</strain>
    </source>
</reference>
<dbReference type="STRING" id="1129794.C427_2943"/>
<evidence type="ECO:0000313" key="2">
    <source>
        <dbReference type="EMBL" id="AGH45052.1"/>
    </source>
</evidence>
<accession>K6ZKA0</accession>
<dbReference type="GO" id="GO:0005524">
    <property type="term" value="F:ATP binding"/>
    <property type="evidence" value="ECO:0007669"/>
    <property type="project" value="InterPro"/>
</dbReference>
<sequence length="619" mass="70450">MLTPANIKHFYIPDEQSIYLLSHKDAKKLKDWFKLCTDQLLLLGYQNIELIGKGAFGFAFAGTVSKANISQNTAQSQQQVFKFSRINLPQHVQDRFEEEAYMLSLVNHPYVPRLIEYQRINKQSVLVMDRAKGEDLEKISLKYGPLSVQLVIKIAGQLSDILLYLRGHQQQGQTKPIVHGDIKPSNIVFDESNEQVGLIDWGSSVFAQIDHQGQFVGNNVMDLMSSDMQQTNARLGDVYFIGDDQLNGGLSSVRFDEQGLASTLYAIASGQSSRFGHKVISPNSLGLPQELAKTLTAMMSDSPQIREKGGDYFINNMQYMKNLVLNEKIRQLHTSLIPTRVSPYYKEIDTVVYSSRKSFLRIEVYQTEQELRYIDDAQFERYYKNYMQGMGDTEKAFVAAVSRLGKYPVVGGLAVRWEDSGVYIDSSLNLYDTTLQNSFESSVNNVVHFARAINRNGVFKCCMFNARDTLHVERSDENSVFIAEKTIQIPYELSAVSHTEHDTHMHSYFEDGDDPDELLTLPKKLMTVISQLNSIHHTGCIIFESLPTHLKIHSDYKLLNHSMELEFKSLLKDVIDLIPTIEGLGISGFMKLPFKDTRFFTHQGQLPDKFYPKDPNQHT</sequence>
<keyword evidence="2" id="KW-0723">Serine/threonine-protein kinase</keyword>
<dbReference type="PROSITE" id="PS00108">
    <property type="entry name" value="PROTEIN_KINASE_ST"/>
    <property type="match status" value="1"/>
</dbReference>
<dbReference type="EMBL" id="CP003837">
    <property type="protein sequence ID" value="AGH45052.1"/>
    <property type="molecule type" value="Genomic_DNA"/>
</dbReference>